<dbReference type="Pfam" id="PF00069">
    <property type="entry name" value="Pkinase"/>
    <property type="match status" value="1"/>
</dbReference>
<feature type="domain" description="EF-hand" evidence="10">
    <location>
        <begin position="408"/>
        <end position="443"/>
    </location>
</feature>
<sequence length="563" mass="62485">MESWWSDPDARLNARQAAPAPASSAPQQAGWVAGVASQPQRDPRRELPDRGAREERPSLRDQVRTAPGAAAARRTRVADRVLPYETDRFESKYELGRKLGEGAFGVVYVAKSKKSSREFACKTISKTKLIRPQDRADVVREVEILQRVKGHPNIVSIRHVFEDDTSVSIVMDMCAGGELFDLITKRGTFTEQDAAATVTVMLELCHHLHANSVVHRDLKPENFLLLSAVQETGSAGTSLQAIVPDMKVTDFGLSVILNSPKDCSLHQTVGTPFYVAPEVVNGAPYGAKCDVWSLGCIAYILLSGRPPFTGATVPEIISAVKQGHVDLVSKPWHKVSASGRDFVQQMLTYDPAHRPDCGSLLKHAWLRDASSSSYVLSKSAMNSLRGFWQTNNFKKAALLALARESSSSTISSMEKAFREMDTDRSGTVSIQEMRAWLEKRGKNVDHKALLEAVRAFDIDGNAELDYHEFLLATSRVQVLNRADVMLRAFQKYDLNHDGKLDATEIGIALEEIGVSRKEAKQYMREFDKDGSGTIEYEEFVSMLVENNEELEEASSYFKKFALV</sequence>
<dbReference type="SMART" id="SM00054">
    <property type="entry name" value="EFh"/>
    <property type="match status" value="4"/>
</dbReference>
<dbReference type="SUPFAM" id="SSF56112">
    <property type="entry name" value="Protein kinase-like (PK-like)"/>
    <property type="match status" value="1"/>
</dbReference>
<dbReference type="PROSITE" id="PS00107">
    <property type="entry name" value="PROTEIN_KINASE_ATP"/>
    <property type="match status" value="1"/>
</dbReference>
<feature type="region of interest" description="Disordered" evidence="8">
    <location>
        <begin position="1"/>
        <end position="74"/>
    </location>
</feature>
<evidence type="ECO:0000313" key="12">
    <source>
        <dbReference type="Proteomes" id="UP000324585"/>
    </source>
</evidence>
<dbReference type="GO" id="GO:0005509">
    <property type="term" value="F:calcium ion binding"/>
    <property type="evidence" value="ECO:0007669"/>
    <property type="project" value="InterPro"/>
</dbReference>
<evidence type="ECO:0000256" key="4">
    <source>
        <dbReference type="ARBA" id="ARBA00022777"/>
    </source>
</evidence>
<keyword evidence="2" id="KW-0808">Transferase</keyword>
<evidence type="ECO:0000259" key="9">
    <source>
        <dbReference type="PROSITE" id="PS50011"/>
    </source>
</evidence>
<dbReference type="PROSITE" id="PS50011">
    <property type="entry name" value="PROTEIN_KINASE_DOM"/>
    <property type="match status" value="1"/>
</dbReference>
<dbReference type="Proteomes" id="UP000324585">
    <property type="component" value="Unassembled WGS sequence"/>
</dbReference>
<gene>
    <name evidence="11" type="ORF">FVE85_0413</name>
</gene>
<dbReference type="Gene3D" id="1.10.238.10">
    <property type="entry name" value="EF-hand"/>
    <property type="match status" value="2"/>
</dbReference>
<reference evidence="12" key="1">
    <citation type="journal article" date="2019" name="Nat. Commun.">
        <title>Expansion of phycobilisome linker gene families in mesophilic red algae.</title>
        <authorList>
            <person name="Lee J."/>
            <person name="Kim D."/>
            <person name="Bhattacharya D."/>
            <person name="Yoon H.S."/>
        </authorList>
    </citation>
    <scope>NUCLEOTIDE SEQUENCE [LARGE SCALE GENOMIC DNA]</scope>
    <source>
        <strain evidence="12">CCMP 1328</strain>
    </source>
</reference>
<evidence type="ECO:0000256" key="2">
    <source>
        <dbReference type="ARBA" id="ARBA00022679"/>
    </source>
</evidence>
<dbReference type="Pfam" id="PF13499">
    <property type="entry name" value="EF-hand_7"/>
    <property type="match status" value="2"/>
</dbReference>
<dbReference type="AlphaFoldDB" id="A0A5J4Z187"/>
<keyword evidence="5" id="KW-0106">Calcium</keyword>
<keyword evidence="4 11" id="KW-0418">Kinase</keyword>
<keyword evidence="3 7" id="KW-0547">Nucleotide-binding</keyword>
<dbReference type="InterPro" id="IPR017441">
    <property type="entry name" value="Protein_kinase_ATP_BS"/>
</dbReference>
<feature type="domain" description="EF-hand" evidence="10">
    <location>
        <begin position="514"/>
        <end position="549"/>
    </location>
</feature>
<evidence type="ECO:0000256" key="6">
    <source>
        <dbReference type="ARBA" id="ARBA00022840"/>
    </source>
</evidence>
<dbReference type="EMBL" id="VRMN01000002">
    <property type="protein sequence ID" value="KAA8496684.1"/>
    <property type="molecule type" value="Genomic_DNA"/>
</dbReference>
<feature type="compositionally biased region" description="Low complexity" evidence="8">
    <location>
        <begin position="16"/>
        <end position="29"/>
    </location>
</feature>
<dbReference type="Gene3D" id="1.10.510.10">
    <property type="entry name" value="Transferase(Phosphotransferase) domain 1"/>
    <property type="match status" value="1"/>
</dbReference>
<dbReference type="PROSITE" id="PS00108">
    <property type="entry name" value="PROTEIN_KINASE_ST"/>
    <property type="match status" value="1"/>
</dbReference>
<keyword evidence="12" id="KW-1185">Reference proteome</keyword>
<dbReference type="FunFam" id="1.10.238.10:FF:000001">
    <property type="entry name" value="Calmodulin 1"/>
    <property type="match status" value="1"/>
</dbReference>
<dbReference type="GO" id="GO:0005524">
    <property type="term" value="F:ATP binding"/>
    <property type="evidence" value="ECO:0007669"/>
    <property type="project" value="UniProtKB-UniRule"/>
</dbReference>
<evidence type="ECO:0000256" key="7">
    <source>
        <dbReference type="PROSITE-ProRule" id="PRU10141"/>
    </source>
</evidence>
<dbReference type="InterPro" id="IPR050205">
    <property type="entry name" value="CDPK_Ser/Thr_kinases"/>
</dbReference>
<name>A0A5J4Z187_PORPP</name>
<dbReference type="OrthoDB" id="40902at2759"/>
<feature type="compositionally biased region" description="Basic and acidic residues" evidence="8">
    <location>
        <begin position="41"/>
        <end position="63"/>
    </location>
</feature>
<dbReference type="FunFam" id="1.10.510.10:FF:000571">
    <property type="entry name" value="Maternal embryonic leucine zipper kinase"/>
    <property type="match status" value="1"/>
</dbReference>
<dbReference type="PANTHER" id="PTHR24349">
    <property type="entry name" value="SERINE/THREONINE-PROTEIN KINASE"/>
    <property type="match status" value="1"/>
</dbReference>
<dbReference type="InterPro" id="IPR002048">
    <property type="entry name" value="EF_hand_dom"/>
</dbReference>
<accession>A0A5J4Z187</accession>
<dbReference type="InterPro" id="IPR011009">
    <property type="entry name" value="Kinase-like_dom_sf"/>
</dbReference>
<evidence type="ECO:0000256" key="1">
    <source>
        <dbReference type="ARBA" id="ARBA00022527"/>
    </source>
</evidence>
<feature type="binding site" evidence="7">
    <location>
        <position position="122"/>
    </location>
    <ligand>
        <name>ATP</name>
        <dbReference type="ChEBI" id="CHEBI:30616"/>
    </ligand>
</feature>
<dbReference type="InterPro" id="IPR000719">
    <property type="entry name" value="Prot_kinase_dom"/>
</dbReference>
<evidence type="ECO:0000256" key="5">
    <source>
        <dbReference type="ARBA" id="ARBA00022837"/>
    </source>
</evidence>
<evidence type="ECO:0000256" key="3">
    <source>
        <dbReference type="ARBA" id="ARBA00022741"/>
    </source>
</evidence>
<dbReference type="GO" id="GO:0004674">
    <property type="term" value="F:protein serine/threonine kinase activity"/>
    <property type="evidence" value="ECO:0007669"/>
    <property type="project" value="UniProtKB-KW"/>
</dbReference>
<comment type="caution">
    <text evidence="11">The sequence shown here is derived from an EMBL/GenBank/DDBJ whole genome shotgun (WGS) entry which is preliminary data.</text>
</comment>
<dbReference type="InterPro" id="IPR011992">
    <property type="entry name" value="EF-hand-dom_pair"/>
</dbReference>
<feature type="domain" description="Protein kinase" evidence="9">
    <location>
        <begin position="93"/>
        <end position="366"/>
    </location>
</feature>
<evidence type="ECO:0000313" key="11">
    <source>
        <dbReference type="EMBL" id="KAA8496684.1"/>
    </source>
</evidence>
<organism evidence="11 12">
    <name type="scientific">Porphyridium purpureum</name>
    <name type="common">Red alga</name>
    <name type="synonym">Porphyridium cruentum</name>
    <dbReference type="NCBI Taxonomy" id="35688"/>
    <lineage>
        <taxon>Eukaryota</taxon>
        <taxon>Rhodophyta</taxon>
        <taxon>Bangiophyceae</taxon>
        <taxon>Porphyridiales</taxon>
        <taxon>Porphyridiaceae</taxon>
        <taxon>Porphyridium</taxon>
    </lineage>
</organism>
<dbReference type="FunFam" id="3.30.200.20:FF:000042">
    <property type="entry name" value="Aurora kinase A"/>
    <property type="match status" value="1"/>
</dbReference>
<keyword evidence="6 7" id="KW-0067">ATP-binding</keyword>
<dbReference type="Gene3D" id="3.30.200.20">
    <property type="entry name" value="Phosphorylase Kinase, domain 1"/>
    <property type="match status" value="1"/>
</dbReference>
<dbReference type="InterPro" id="IPR018247">
    <property type="entry name" value="EF_Hand_1_Ca_BS"/>
</dbReference>
<dbReference type="OMA" id="KRETIYG"/>
<dbReference type="SUPFAM" id="SSF47473">
    <property type="entry name" value="EF-hand"/>
    <property type="match status" value="1"/>
</dbReference>
<dbReference type="PROSITE" id="PS00018">
    <property type="entry name" value="EF_HAND_1"/>
    <property type="match status" value="2"/>
</dbReference>
<dbReference type="CDD" id="cd05117">
    <property type="entry name" value="STKc_CAMK"/>
    <property type="match status" value="1"/>
</dbReference>
<protein>
    <submittedName>
        <fullName evidence="11">Calcium-dependent protein kinase 17</fullName>
    </submittedName>
</protein>
<evidence type="ECO:0000256" key="8">
    <source>
        <dbReference type="SAM" id="MobiDB-lite"/>
    </source>
</evidence>
<evidence type="ECO:0000259" key="10">
    <source>
        <dbReference type="PROSITE" id="PS50222"/>
    </source>
</evidence>
<keyword evidence="1" id="KW-0723">Serine/threonine-protein kinase</keyword>
<dbReference type="SMART" id="SM00220">
    <property type="entry name" value="S_TKc"/>
    <property type="match status" value="1"/>
</dbReference>
<dbReference type="InterPro" id="IPR008271">
    <property type="entry name" value="Ser/Thr_kinase_AS"/>
</dbReference>
<proteinExistence type="predicted"/>
<dbReference type="PROSITE" id="PS50222">
    <property type="entry name" value="EF_HAND_2"/>
    <property type="match status" value="2"/>
</dbReference>